<dbReference type="PROSITE" id="PS51257">
    <property type="entry name" value="PROKAR_LIPOPROTEIN"/>
    <property type="match status" value="1"/>
</dbReference>
<feature type="transmembrane region" description="Helical" evidence="1">
    <location>
        <begin position="27"/>
        <end position="47"/>
    </location>
</feature>
<feature type="transmembrane region" description="Helical" evidence="1">
    <location>
        <begin position="68"/>
        <end position="87"/>
    </location>
</feature>
<comment type="caution">
    <text evidence="2">The sequence shown here is derived from an EMBL/GenBank/DDBJ whole genome shotgun (WGS) entry which is preliminary data.</text>
</comment>
<name>A0A5C6DEK5_9BACT</name>
<keyword evidence="1" id="KW-1133">Transmembrane helix</keyword>
<keyword evidence="3" id="KW-1185">Reference proteome</keyword>
<evidence type="ECO:0000313" key="2">
    <source>
        <dbReference type="EMBL" id="TWU33359.1"/>
    </source>
</evidence>
<keyword evidence="1" id="KW-0812">Transmembrane</keyword>
<protein>
    <submittedName>
        <fullName evidence="2">Uncharacterized protein</fullName>
    </submittedName>
</protein>
<keyword evidence="1" id="KW-0472">Membrane</keyword>
<dbReference type="Proteomes" id="UP000319143">
    <property type="component" value="Unassembled WGS sequence"/>
</dbReference>
<organism evidence="2 3">
    <name type="scientific">Novipirellula artificiosorum</name>
    <dbReference type="NCBI Taxonomy" id="2528016"/>
    <lineage>
        <taxon>Bacteria</taxon>
        <taxon>Pseudomonadati</taxon>
        <taxon>Planctomycetota</taxon>
        <taxon>Planctomycetia</taxon>
        <taxon>Pirellulales</taxon>
        <taxon>Pirellulaceae</taxon>
        <taxon>Novipirellula</taxon>
    </lineage>
</organism>
<evidence type="ECO:0000313" key="3">
    <source>
        <dbReference type="Proteomes" id="UP000319143"/>
    </source>
</evidence>
<dbReference type="AlphaFoldDB" id="A0A5C6DEK5"/>
<reference evidence="2 3" key="1">
    <citation type="submission" date="2019-02" db="EMBL/GenBank/DDBJ databases">
        <title>Deep-cultivation of Planctomycetes and their phenomic and genomic characterization uncovers novel biology.</title>
        <authorList>
            <person name="Wiegand S."/>
            <person name="Jogler M."/>
            <person name="Boedeker C."/>
            <person name="Pinto D."/>
            <person name="Vollmers J."/>
            <person name="Rivas-Marin E."/>
            <person name="Kohn T."/>
            <person name="Peeters S.H."/>
            <person name="Heuer A."/>
            <person name="Rast P."/>
            <person name="Oberbeckmann S."/>
            <person name="Bunk B."/>
            <person name="Jeske O."/>
            <person name="Meyerdierks A."/>
            <person name="Storesund J.E."/>
            <person name="Kallscheuer N."/>
            <person name="Luecker S."/>
            <person name="Lage O.M."/>
            <person name="Pohl T."/>
            <person name="Merkel B.J."/>
            <person name="Hornburger P."/>
            <person name="Mueller R.-W."/>
            <person name="Bruemmer F."/>
            <person name="Labrenz M."/>
            <person name="Spormann A.M."/>
            <person name="Op Den Camp H."/>
            <person name="Overmann J."/>
            <person name="Amann R."/>
            <person name="Jetten M.S.M."/>
            <person name="Mascher T."/>
            <person name="Medema M.H."/>
            <person name="Devos D.P."/>
            <person name="Kaster A.-K."/>
            <person name="Ovreas L."/>
            <person name="Rohde M."/>
            <person name="Galperin M.Y."/>
            <person name="Jogler C."/>
        </authorList>
    </citation>
    <scope>NUCLEOTIDE SEQUENCE [LARGE SCALE GENOMIC DNA]</scope>
    <source>
        <strain evidence="2 3">Poly41</strain>
    </source>
</reference>
<dbReference type="EMBL" id="SJPV01000010">
    <property type="protein sequence ID" value="TWU33359.1"/>
    <property type="molecule type" value="Genomic_DNA"/>
</dbReference>
<accession>A0A5C6DEK5</accession>
<proteinExistence type="predicted"/>
<evidence type="ECO:0000256" key="1">
    <source>
        <dbReference type="SAM" id="Phobius"/>
    </source>
</evidence>
<dbReference type="OrthoDB" id="278438at2"/>
<dbReference type="RefSeq" id="WP_146529702.1">
    <property type="nucleotide sequence ID" value="NZ_SJPV01000010.1"/>
</dbReference>
<sequence length="119" mass="12784">MKTFGISTLLVTTASFAILCVYVTLPTVAACILFGLPVVIAVYGLTAPADGTSLDVSTRPGIRAAMQLWAISLLMVVTLMIASTVFADLGHAIDRARYRQWRKTPSLVDPPLIVYGLDE</sequence>
<gene>
    <name evidence="2" type="ORF">Poly41_51130</name>
</gene>